<keyword evidence="9" id="KW-0808">Transferase</keyword>
<evidence type="ECO:0000256" key="4">
    <source>
        <dbReference type="ARBA" id="ARBA00023054"/>
    </source>
</evidence>
<protein>
    <recommendedName>
        <fullName evidence="3">Cilia- and flagella-associated protein 157</fullName>
    </recommendedName>
</protein>
<dbReference type="PANTHER" id="PTHR31954:SF1">
    <property type="entry name" value="CILIA- AND FLAGELLA-ASSOCIATED PROTEIN 157"/>
    <property type="match status" value="1"/>
</dbReference>
<evidence type="ECO:0000256" key="1">
    <source>
        <dbReference type="ARBA" id="ARBA00004138"/>
    </source>
</evidence>
<feature type="coiled-coil region" evidence="7">
    <location>
        <begin position="319"/>
        <end position="374"/>
    </location>
</feature>
<feature type="compositionally biased region" description="Basic and acidic residues" evidence="8">
    <location>
        <begin position="452"/>
        <end position="466"/>
    </location>
</feature>
<dbReference type="EMBL" id="JAYRBN010000091">
    <property type="protein sequence ID" value="KAL2730073.1"/>
    <property type="molecule type" value="Genomic_DNA"/>
</dbReference>
<evidence type="ECO:0000256" key="8">
    <source>
        <dbReference type="SAM" id="MobiDB-lite"/>
    </source>
</evidence>
<evidence type="ECO:0000313" key="10">
    <source>
        <dbReference type="Proteomes" id="UP001607303"/>
    </source>
</evidence>
<feature type="region of interest" description="Disordered" evidence="8">
    <location>
        <begin position="444"/>
        <end position="498"/>
    </location>
</feature>
<keyword evidence="10" id="KW-1185">Reference proteome</keyword>
<organism evidence="9 10">
    <name type="scientific">Vespula maculifrons</name>
    <name type="common">Eastern yellow jacket</name>
    <name type="synonym">Wasp</name>
    <dbReference type="NCBI Taxonomy" id="7453"/>
    <lineage>
        <taxon>Eukaryota</taxon>
        <taxon>Metazoa</taxon>
        <taxon>Ecdysozoa</taxon>
        <taxon>Arthropoda</taxon>
        <taxon>Hexapoda</taxon>
        <taxon>Insecta</taxon>
        <taxon>Pterygota</taxon>
        <taxon>Neoptera</taxon>
        <taxon>Endopterygota</taxon>
        <taxon>Hymenoptera</taxon>
        <taxon>Apocrita</taxon>
        <taxon>Aculeata</taxon>
        <taxon>Vespoidea</taxon>
        <taxon>Vespidae</taxon>
        <taxon>Vespinae</taxon>
        <taxon>Vespula</taxon>
    </lineage>
</organism>
<reference evidence="9 10" key="1">
    <citation type="journal article" date="2024" name="Ann. Entomol. Soc. Am.">
        <title>Genomic analyses of the southern and eastern yellowjacket wasps (Hymenoptera: Vespidae) reveal evolutionary signatures of social life.</title>
        <authorList>
            <person name="Catto M.A."/>
            <person name="Caine P.B."/>
            <person name="Orr S.E."/>
            <person name="Hunt B.G."/>
            <person name="Goodisman M.A.D."/>
        </authorList>
    </citation>
    <scope>NUCLEOTIDE SEQUENCE [LARGE SCALE GENOMIC DNA]</scope>
    <source>
        <strain evidence="9">232</strain>
        <tissue evidence="9">Head and thorax</tissue>
    </source>
</reference>
<evidence type="ECO:0000256" key="7">
    <source>
        <dbReference type="SAM" id="Coils"/>
    </source>
</evidence>
<dbReference type="GO" id="GO:0005929">
    <property type="term" value="C:cilium"/>
    <property type="evidence" value="ECO:0007669"/>
    <property type="project" value="UniProtKB-SubCell"/>
</dbReference>
<dbReference type="GO" id="GO:0016301">
    <property type="term" value="F:kinase activity"/>
    <property type="evidence" value="ECO:0007669"/>
    <property type="project" value="UniProtKB-KW"/>
</dbReference>
<keyword evidence="4 7" id="KW-0175">Coiled coil</keyword>
<proteinExistence type="inferred from homology"/>
<sequence length="498" mass="58579">MPKKKRGTRDKKTKKSPWLNERETLFYEQQILDNNRQLARLRTTNEELEHEVKTIRKQFTKLEEDRSDIVAYLKRNLTEKIEETRELNERISALEELRRKELTMFKKKEAAMEFEYHSMETNLTAEVKLTAGKLNALEDWRIARLDLMHKFEVQNQQLKDQEERHKNALHAAEKALIVGKAKWFYFIAINLSLSNLLMQKEMEERLNELAEKFREATNIRIADTTHRAVRENIALNQELDMMLELCRELHSNTMDYKEAVKMLKLQADLFEEEKNIALNKTIKQKRMITNLAKDCNVMTDKYVKLQRFNYYLLSHIALLEEYKERSITAEKKIRILEQNLQQIKESKTQILTEIHSKRQEFDNLNQTLKEAKQCIMEALQLQEKLSAEDVCSSCHTDLKEEVLSSLLNILKKQYIPSISSHHISQQEEDIECHYEKGSLGLLQTTPEVETDQQGKDESVKIEEKQEPLSMPEKVPSCLLNDDSSDIISPSSSINHEII</sequence>
<dbReference type="Proteomes" id="UP001607303">
    <property type="component" value="Unassembled WGS sequence"/>
</dbReference>
<feature type="compositionally biased region" description="Low complexity" evidence="8">
    <location>
        <begin position="485"/>
        <end position="498"/>
    </location>
</feature>
<name>A0ABD2BBG2_VESMC</name>
<dbReference type="PANTHER" id="PTHR31954">
    <property type="entry name" value="CILIA- AND FLAGELLA-ASSOCIATED PROTEIN 157"/>
    <property type="match status" value="1"/>
</dbReference>
<evidence type="ECO:0000256" key="3">
    <source>
        <dbReference type="ARBA" id="ARBA00014087"/>
    </source>
</evidence>
<evidence type="ECO:0000256" key="5">
    <source>
        <dbReference type="ARBA" id="ARBA00023069"/>
    </source>
</evidence>
<comment type="caution">
    <text evidence="9">The sequence shown here is derived from an EMBL/GenBank/DDBJ whole genome shotgun (WGS) entry which is preliminary data.</text>
</comment>
<accession>A0ABD2BBG2</accession>
<comment type="subcellular location">
    <subcellularLocation>
        <location evidence="1">Cell projection</location>
        <location evidence="1">Cilium</location>
    </subcellularLocation>
</comment>
<dbReference type="AlphaFoldDB" id="A0ABD2BBG2"/>
<comment type="similarity">
    <text evidence="2">Belongs to the CFAP157 family.</text>
</comment>
<feature type="coiled-coil region" evidence="7">
    <location>
        <begin position="31"/>
        <end position="97"/>
    </location>
</feature>
<evidence type="ECO:0000313" key="9">
    <source>
        <dbReference type="EMBL" id="KAL2730073.1"/>
    </source>
</evidence>
<evidence type="ECO:0000256" key="6">
    <source>
        <dbReference type="ARBA" id="ARBA00023273"/>
    </source>
</evidence>
<feature type="coiled-coil region" evidence="7">
    <location>
        <begin position="148"/>
        <end position="175"/>
    </location>
</feature>
<dbReference type="InterPro" id="IPR038844">
    <property type="entry name" value="CFAP157"/>
</dbReference>
<gene>
    <name evidence="9" type="ORF">V1477_015884</name>
</gene>
<evidence type="ECO:0000256" key="2">
    <source>
        <dbReference type="ARBA" id="ARBA00010841"/>
    </source>
</evidence>
<keyword evidence="9" id="KW-0418">Kinase</keyword>
<keyword evidence="5" id="KW-0969">Cilium</keyword>
<keyword evidence="6" id="KW-0966">Cell projection</keyword>